<feature type="transmembrane region" description="Helical" evidence="22">
    <location>
        <begin position="149"/>
        <end position="166"/>
    </location>
</feature>
<evidence type="ECO:0000256" key="9">
    <source>
        <dbReference type="ARBA" id="ARBA00022984"/>
    </source>
</evidence>
<evidence type="ECO:0000256" key="6">
    <source>
        <dbReference type="ARBA" id="ARBA00022679"/>
    </source>
</evidence>
<keyword evidence="9" id="KW-0573">Peptidoglycan synthesis</keyword>
<evidence type="ECO:0000256" key="13">
    <source>
        <dbReference type="ARBA" id="ARBA00023316"/>
    </source>
</evidence>
<sequence>MNAQQSSGPRGRPDFLLLILTLLLVGFGLVMVFSASSNYTLASDAFNRDPLYFTKRQLVWIAAGLFLLLVLMNIPYRRFKKGYVLFFIPAMILLALVPFIGEERNGARSWFGVGTLGIQPTEFAKLALIMYLGAVISKKDERFRDFKHGLLPVTLVIGFVCSLIMLQPDLGSAMVTALFAAIVLFAGGANLKHLAVLGLSAAVVITAFVSVSMLMNPGAWSYRIDRLTSYLNPLEDELGSGYHLVKSLEALGHGGLTGAGFGHSVQKLKYLPFPYNDFIFSVIAEEFGFIGSVIFLLTYLFFIWRGIIIALRCPDPYGTLVGIGIMSMIGIQAVINIGGVIGAIPITGVTLPLISYGGSSIIVTLAGIGLLLSISREYNRVARLEQEQLSRGVRPDAPRFGSAPVRRR</sequence>
<dbReference type="EC" id="2.4.99.28" evidence="19"/>
<keyword evidence="8" id="KW-0133">Cell shape</keyword>
<evidence type="ECO:0000256" key="20">
    <source>
        <dbReference type="ARBA" id="ARBA00049902"/>
    </source>
</evidence>
<feature type="transmembrane region" description="Helical" evidence="22">
    <location>
        <begin position="278"/>
        <end position="304"/>
    </location>
</feature>
<dbReference type="NCBIfam" id="TIGR02614">
    <property type="entry name" value="ftsW"/>
    <property type="match status" value="1"/>
</dbReference>
<proteinExistence type="inferred from homology"/>
<evidence type="ECO:0000256" key="3">
    <source>
        <dbReference type="ARBA" id="ARBA00022475"/>
    </source>
</evidence>
<dbReference type="PANTHER" id="PTHR30474:SF2">
    <property type="entry name" value="PEPTIDOGLYCAN GLYCOSYLTRANSFERASE FTSW-RELATED"/>
    <property type="match status" value="1"/>
</dbReference>
<comment type="pathway">
    <text evidence="2">Cell wall biogenesis; peptidoglycan biosynthesis.</text>
</comment>
<accession>A0ABM8V3N8</accession>
<evidence type="ECO:0000256" key="10">
    <source>
        <dbReference type="ARBA" id="ARBA00022989"/>
    </source>
</evidence>
<evidence type="ECO:0000313" key="24">
    <source>
        <dbReference type="Proteomes" id="UP000681526"/>
    </source>
</evidence>
<feature type="transmembrane region" description="Helical" evidence="22">
    <location>
        <begin position="83"/>
        <end position="101"/>
    </location>
</feature>
<evidence type="ECO:0000256" key="8">
    <source>
        <dbReference type="ARBA" id="ARBA00022960"/>
    </source>
</evidence>
<dbReference type="EMBL" id="CAJRAY010000041">
    <property type="protein sequence ID" value="CAG5085600.1"/>
    <property type="molecule type" value="Genomic_DNA"/>
</dbReference>
<dbReference type="PANTHER" id="PTHR30474">
    <property type="entry name" value="CELL CYCLE PROTEIN"/>
    <property type="match status" value="1"/>
</dbReference>
<evidence type="ECO:0000256" key="2">
    <source>
        <dbReference type="ARBA" id="ARBA00004752"/>
    </source>
</evidence>
<comment type="catalytic activity">
    <reaction evidence="20">
        <text>[GlcNAc-(1-&gt;4)-Mur2Ac(oyl-L-Ala-gamma-D-Glu-L-Lys-D-Ala-D-Ala)](n)-di-trans,octa-cis-undecaprenyl diphosphate + beta-D-GlcNAc-(1-&gt;4)-Mur2Ac(oyl-L-Ala-gamma-D-Glu-L-Lys-D-Ala-D-Ala)-di-trans,octa-cis-undecaprenyl diphosphate = [GlcNAc-(1-&gt;4)-Mur2Ac(oyl-L-Ala-gamma-D-Glu-L-Lys-D-Ala-D-Ala)](n+1)-di-trans,octa-cis-undecaprenyl diphosphate + di-trans,octa-cis-undecaprenyl diphosphate + H(+)</text>
        <dbReference type="Rhea" id="RHEA:23708"/>
        <dbReference type="Rhea" id="RHEA-COMP:9602"/>
        <dbReference type="Rhea" id="RHEA-COMP:9603"/>
        <dbReference type="ChEBI" id="CHEBI:15378"/>
        <dbReference type="ChEBI" id="CHEBI:58405"/>
        <dbReference type="ChEBI" id="CHEBI:60033"/>
        <dbReference type="ChEBI" id="CHEBI:78435"/>
        <dbReference type="EC" id="2.4.99.28"/>
    </reaction>
</comment>
<feature type="transmembrane region" description="Helical" evidence="22">
    <location>
        <begin position="196"/>
        <end position="215"/>
    </location>
</feature>
<comment type="function">
    <text evidence="21">Peptidoglycan polymerase that is essential for cell division.</text>
</comment>
<dbReference type="InterPro" id="IPR013437">
    <property type="entry name" value="FtsW"/>
</dbReference>
<evidence type="ECO:0000256" key="11">
    <source>
        <dbReference type="ARBA" id="ARBA00023136"/>
    </source>
</evidence>
<evidence type="ECO:0000256" key="7">
    <source>
        <dbReference type="ARBA" id="ARBA00022692"/>
    </source>
</evidence>
<evidence type="ECO:0000313" key="23">
    <source>
        <dbReference type="EMBL" id="CAG5085600.1"/>
    </source>
</evidence>
<evidence type="ECO:0000256" key="16">
    <source>
        <dbReference type="ARBA" id="ARBA00038053"/>
    </source>
</evidence>
<dbReference type="PROSITE" id="PS00428">
    <property type="entry name" value="FTSW_RODA_SPOVE"/>
    <property type="match status" value="1"/>
</dbReference>
<keyword evidence="7 22" id="KW-0812">Transmembrane</keyword>
<organism evidence="23 24">
    <name type="scientific">Thermobacillus xylanilyticus</name>
    <dbReference type="NCBI Taxonomy" id="76633"/>
    <lineage>
        <taxon>Bacteria</taxon>
        <taxon>Bacillati</taxon>
        <taxon>Bacillota</taxon>
        <taxon>Bacilli</taxon>
        <taxon>Bacillales</taxon>
        <taxon>Paenibacillaceae</taxon>
        <taxon>Thermobacillus</taxon>
    </lineage>
</organism>
<dbReference type="Pfam" id="PF01098">
    <property type="entry name" value="FTSW_RODA_SPOVE"/>
    <property type="match status" value="1"/>
</dbReference>
<feature type="transmembrane region" description="Helical" evidence="22">
    <location>
        <begin position="353"/>
        <end position="374"/>
    </location>
</feature>
<dbReference type="RefSeq" id="WP_213484329.1">
    <property type="nucleotide sequence ID" value="NZ_CAJRAY010000041.1"/>
</dbReference>
<comment type="caution">
    <text evidence="23">The sequence shown here is derived from an EMBL/GenBank/DDBJ whole genome shotgun (WGS) entry which is preliminary data.</text>
</comment>
<keyword evidence="11 22" id="KW-0472">Membrane</keyword>
<evidence type="ECO:0000256" key="4">
    <source>
        <dbReference type="ARBA" id="ARBA00022618"/>
    </source>
</evidence>
<comment type="subcellular location">
    <subcellularLocation>
        <location evidence="1">Cell membrane</location>
        <topology evidence="1">Multi-pass membrane protein</topology>
    </subcellularLocation>
</comment>
<evidence type="ECO:0000256" key="14">
    <source>
        <dbReference type="ARBA" id="ARBA00032370"/>
    </source>
</evidence>
<keyword evidence="5" id="KW-0328">Glycosyltransferase</keyword>
<dbReference type="Proteomes" id="UP000681526">
    <property type="component" value="Unassembled WGS sequence"/>
</dbReference>
<reference evidence="23 24" key="1">
    <citation type="submission" date="2021-04" db="EMBL/GenBank/DDBJ databases">
        <authorList>
            <person name="Rakotoarivonina H."/>
        </authorList>
    </citation>
    <scope>NUCLEOTIDE SEQUENCE [LARGE SCALE GENOMIC DNA]</scope>
    <source>
        <strain evidence="23 24">XE</strain>
    </source>
</reference>
<feature type="transmembrane region" description="Helical" evidence="22">
    <location>
        <begin position="172"/>
        <end position="189"/>
    </location>
</feature>
<gene>
    <name evidence="23" type="primary">txxe 1246-spoVE</name>
    <name evidence="23" type="ORF">TXXE_08970</name>
</gene>
<evidence type="ECO:0000256" key="18">
    <source>
        <dbReference type="ARBA" id="ARBA00041418"/>
    </source>
</evidence>
<evidence type="ECO:0000256" key="15">
    <source>
        <dbReference type="ARBA" id="ARBA00033270"/>
    </source>
</evidence>
<dbReference type="InterPro" id="IPR018365">
    <property type="entry name" value="Cell_cycle_FtsW-rel_CS"/>
</dbReference>
<name>A0ABM8V3N8_THEXY</name>
<evidence type="ECO:0000256" key="21">
    <source>
        <dbReference type="ARBA" id="ARBA00049966"/>
    </source>
</evidence>
<dbReference type="InterPro" id="IPR001182">
    <property type="entry name" value="FtsW/RodA"/>
</dbReference>
<feature type="transmembrane region" description="Helical" evidence="22">
    <location>
        <begin position="58"/>
        <end position="76"/>
    </location>
</feature>
<keyword evidence="12" id="KW-0131">Cell cycle</keyword>
<keyword evidence="13" id="KW-0961">Cell wall biogenesis/degradation</keyword>
<keyword evidence="4" id="KW-0132">Cell division</keyword>
<protein>
    <recommendedName>
        <fullName evidence="17">Probable peptidoglycan glycosyltransferase FtsW</fullName>
        <ecNumber evidence="19">2.4.99.28</ecNumber>
    </recommendedName>
    <alternativeName>
        <fullName evidence="18">Cell division protein FtsW</fullName>
    </alternativeName>
    <alternativeName>
        <fullName evidence="15">Cell wall polymerase</fullName>
    </alternativeName>
    <alternativeName>
        <fullName evidence="14">Peptidoglycan polymerase</fullName>
    </alternativeName>
</protein>
<keyword evidence="10 22" id="KW-1133">Transmembrane helix</keyword>
<feature type="transmembrane region" description="Helical" evidence="22">
    <location>
        <begin position="316"/>
        <end position="341"/>
    </location>
</feature>
<evidence type="ECO:0000256" key="12">
    <source>
        <dbReference type="ARBA" id="ARBA00023306"/>
    </source>
</evidence>
<evidence type="ECO:0000256" key="5">
    <source>
        <dbReference type="ARBA" id="ARBA00022676"/>
    </source>
</evidence>
<keyword evidence="24" id="KW-1185">Reference proteome</keyword>
<keyword evidence="3" id="KW-1003">Cell membrane</keyword>
<evidence type="ECO:0000256" key="1">
    <source>
        <dbReference type="ARBA" id="ARBA00004651"/>
    </source>
</evidence>
<evidence type="ECO:0000256" key="22">
    <source>
        <dbReference type="SAM" id="Phobius"/>
    </source>
</evidence>
<feature type="transmembrane region" description="Helical" evidence="22">
    <location>
        <begin position="121"/>
        <end position="137"/>
    </location>
</feature>
<keyword evidence="6" id="KW-0808">Transferase</keyword>
<comment type="similarity">
    <text evidence="16">Belongs to the SEDS family. FtsW subfamily.</text>
</comment>
<evidence type="ECO:0000256" key="17">
    <source>
        <dbReference type="ARBA" id="ARBA00041185"/>
    </source>
</evidence>
<evidence type="ECO:0000256" key="19">
    <source>
        <dbReference type="ARBA" id="ARBA00044770"/>
    </source>
</evidence>